<dbReference type="EMBL" id="WTPW01000391">
    <property type="protein sequence ID" value="KAF0515987.1"/>
    <property type="molecule type" value="Genomic_DNA"/>
</dbReference>
<proteinExistence type="predicted"/>
<sequence>MPLKSIDKLHQLRELKIITLQQSNQSKRPTETDPTSVGLWTKSPLYWTYKLDYWTYRSSRPFISPVLVQFYWTYK</sequence>
<reference evidence="1 2" key="1">
    <citation type="journal article" date="2019" name="Environ. Microbiol.">
        <title>At the nexus of three kingdoms: the genome of the mycorrhizal fungus Gigaspora margarita provides insights into plant, endobacterial and fungal interactions.</title>
        <authorList>
            <person name="Venice F."/>
            <person name="Ghignone S."/>
            <person name="Salvioli di Fossalunga A."/>
            <person name="Amselem J."/>
            <person name="Novero M."/>
            <person name="Xianan X."/>
            <person name="Sedzielewska Toro K."/>
            <person name="Morin E."/>
            <person name="Lipzen A."/>
            <person name="Grigoriev I.V."/>
            <person name="Henrissat B."/>
            <person name="Martin F.M."/>
            <person name="Bonfante P."/>
        </authorList>
    </citation>
    <scope>NUCLEOTIDE SEQUENCE [LARGE SCALE GENOMIC DNA]</scope>
    <source>
        <strain evidence="1 2">BEG34</strain>
    </source>
</reference>
<comment type="caution">
    <text evidence="1">The sequence shown here is derived from an EMBL/GenBank/DDBJ whole genome shotgun (WGS) entry which is preliminary data.</text>
</comment>
<evidence type="ECO:0000313" key="2">
    <source>
        <dbReference type="Proteomes" id="UP000439903"/>
    </source>
</evidence>
<protein>
    <submittedName>
        <fullName evidence="1">Uncharacterized protein</fullName>
    </submittedName>
</protein>
<dbReference type="AlphaFoldDB" id="A0A8H4EM46"/>
<dbReference type="Proteomes" id="UP000439903">
    <property type="component" value="Unassembled WGS sequence"/>
</dbReference>
<gene>
    <name evidence="1" type="ORF">F8M41_017230</name>
</gene>
<evidence type="ECO:0000313" key="1">
    <source>
        <dbReference type="EMBL" id="KAF0515987.1"/>
    </source>
</evidence>
<keyword evidence="2" id="KW-1185">Reference proteome</keyword>
<name>A0A8H4EM46_GIGMA</name>
<accession>A0A8H4EM46</accession>
<organism evidence="1 2">
    <name type="scientific">Gigaspora margarita</name>
    <dbReference type="NCBI Taxonomy" id="4874"/>
    <lineage>
        <taxon>Eukaryota</taxon>
        <taxon>Fungi</taxon>
        <taxon>Fungi incertae sedis</taxon>
        <taxon>Mucoromycota</taxon>
        <taxon>Glomeromycotina</taxon>
        <taxon>Glomeromycetes</taxon>
        <taxon>Diversisporales</taxon>
        <taxon>Gigasporaceae</taxon>
        <taxon>Gigaspora</taxon>
    </lineage>
</organism>